<evidence type="ECO:0000313" key="2">
    <source>
        <dbReference type="EMBL" id="MCI23129.1"/>
    </source>
</evidence>
<accession>A0A392QGQ6</accession>
<organism evidence="2 3">
    <name type="scientific">Trifolium medium</name>
    <dbReference type="NCBI Taxonomy" id="97028"/>
    <lineage>
        <taxon>Eukaryota</taxon>
        <taxon>Viridiplantae</taxon>
        <taxon>Streptophyta</taxon>
        <taxon>Embryophyta</taxon>
        <taxon>Tracheophyta</taxon>
        <taxon>Spermatophyta</taxon>
        <taxon>Magnoliopsida</taxon>
        <taxon>eudicotyledons</taxon>
        <taxon>Gunneridae</taxon>
        <taxon>Pentapetalae</taxon>
        <taxon>rosids</taxon>
        <taxon>fabids</taxon>
        <taxon>Fabales</taxon>
        <taxon>Fabaceae</taxon>
        <taxon>Papilionoideae</taxon>
        <taxon>50 kb inversion clade</taxon>
        <taxon>NPAAA clade</taxon>
        <taxon>Hologalegina</taxon>
        <taxon>IRL clade</taxon>
        <taxon>Trifolieae</taxon>
        <taxon>Trifolium</taxon>
    </lineage>
</organism>
<evidence type="ECO:0000256" key="1">
    <source>
        <dbReference type="SAM" id="MobiDB-lite"/>
    </source>
</evidence>
<sequence length="69" mass="7346">MAISMVVKIGIPLKIIGCDLDPGQKWVRRVKQCVTGRNGANLGKTDARQSAATTISRASSALSPLRPLQ</sequence>
<evidence type="ECO:0000313" key="3">
    <source>
        <dbReference type="Proteomes" id="UP000265520"/>
    </source>
</evidence>
<feature type="region of interest" description="Disordered" evidence="1">
    <location>
        <begin position="44"/>
        <end position="69"/>
    </location>
</feature>
<protein>
    <submittedName>
        <fullName evidence="2">Uncharacterized protein</fullName>
    </submittedName>
</protein>
<feature type="compositionally biased region" description="Low complexity" evidence="1">
    <location>
        <begin position="48"/>
        <end position="63"/>
    </location>
</feature>
<keyword evidence="3" id="KW-1185">Reference proteome</keyword>
<dbReference type="AlphaFoldDB" id="A0A392QGQ6"/>
<dbReference type="EMBL" id="LXQA010134260">
    <property type="protein sequence ID" value="MCI23129.1"/>
    <property type="molecule type" value="Genomic_DNA"/>
</dbReference>
<proteinExistence type="predicted"/>
<comment type="caution">
    <text evidence="2">The sequence shown here is derived from an EMBL/GenBank/DDBJ whole genome shotgun (WGS) entry which is preliminary data.</text>
</comment>
<name>A0A392QGQ6_9FABA</name>
<reference evidence="2 3" key="1">
    <citation type="journal article" date="2018" name="Front. Plant Sci.">
        <title>Red Clover (Trifolium pratense) and Zigzag Clover (T. medium) - A Picture of Genomic Similarities and Differences.</title>
        <authorList>
            <person name="Dluhosova J."/>
            <person name="Istvanek J."/>
            <person name="Nedelnik J."/>
            <person name="Repkova J."/>
        </authorList>
    </citation>
    <scope>NUCLEOTIDE SEQUENCE [LARGE SCALE GENOMIC DNA]</scope>
    <source>
        <strain evidence="3">cv. 10/8</strain>
        <tissue evidence="2">Leaf</tissue>
    </source>
</reference>
<feature type="non-terminal residue" evidence="2">
    <location>
        <position position="69"/>
    </location>
</feature>
<dbReference type="Proteomes" id="UP000265520">
    <property type="component" value="Unassembled WGS sequence"/>
</dbReference>